<feature type="transmembrane region" description="Helical" evidence="8">
    <location>
        <begin position="47"/>
        <end position="74"/>
    </location>
</feature>
<feature type="transmembrane region" description="Helical" evidence="8">
    <location>
        <begin position="148"/>
        <end position="172"/>
    </location>
</feature>
<comment type="subcellular location">
    <subcellularLocation>
        <location evidence="1">Membrane</location>
        <topology evidence="1">Multi-pass membrane protein</topology>
    </subcellularLocation>
</comment>
<gene>
    <name evidence="10" type="ORF">UA08_06563</name>
</gene>
<feature type="transmembrane region" description="Helical" evidence="8">
    <location>
        <begin position="214"/>
        <end position="237"/>
    </location>
</feature>
<dbReference type="PANTHER" id="PTHR48022:SF25">
    <property type="entry name" value="QUINATE TRANSPORTER, PUTATIVE (AFU_ORTHOLOGUE AFUA_5G12950)-RELATED"/>
    <property type="match status" value="1"/>
</dbReference>
<comment type="similarity">
    <text evidence="2 7">Belongs to the major facilitator superfamily. Sugar transporter (TC 2.A.1.1) family.</text>
</comment>
<feature type="transmembrane region" description="Helical" evidence="8">
    <location>
        <begin position="465"/>
        <end position="487"/>
    </location>
</feature>
<evidence type="ECO:0000256" key="4">
    <source>
        <dbReference type="ARBA" id="ARBA00022692"/>
    </source>
</evidence>
<keyword evidence="4 8" id="KW-0812">Transmembrane</keyword>
<comment type="caution">
    <text evidence="10">The sequence shown here is derived from an EMBL/GenBank/DDBJ whole genome shotgun (WGS) entry which is preliminary data.</text>
</comment>
<proteinExistence type="inferred from homology"/>
<dbReference type="FunFam" id="1.20.1250.20:FF:000090">
    <property type="entry name" value="MFS sugar transporter, putative"/>
    <property type="match status" value="1"/>
</dbReference>
<feature type="domain" description="Major facilitator superfamily (MFS) profile" evidence="9">
    <location>
        <begin position="50"/>
        <end position="518"/>
    </location>
</feature>
<dbReference type="Proteomes" id="UP000214365">
    <property type="component" value="Unassembled WGS sequence"/>
</dbReference>
<dbReference type="GO" id="GO:0005351">
    <property type="term" value="F:carbohydrate:proton symporter activity"/>
    <property type="evidence" value="ECO:0007669"/>
    <property type="project" value="TreeGrafter"/>
</dbReference>
<feature type="transmembrane region" description="Helical" evidence="8">
    <location>
        <begin position="493"/>
        <end position="514"/>
    </location>
</feature>
<dbReference type="PANTHER" id="PTHR48022">
    <property type="entry name" value="PLASTIDIC GLUCOSE TRANSPORTER 4"/>
    <property type="match status" value="1"/>
</dbReference>
<dbReference type="RefSeq" id="XP_020118227.1">
    <property type="nucleotide sequence ID" value="XM_020268854.1"/>
</dbReference>
<evidence type="ECO:0000313" key="11">
    <source>
        <dbReference type="Proteomes" id="UP000214365"/>
    </source>
</evidence>
<dbReference type="InterPro" id="IPR003663">
    <property type="entry name" value="Sugar/inositol_transpt"/>
</dbReference>
<sequence length="529" mass="57016">MLQGTSRVMAPSAYGDAARDVTTIPLLRDQGLVNKDPKSSFRARIRLYWLATVLCCGALLFGYDSGLIGGVLTFQSFHSDFRFGKYGPPSETTVSAIAVGTQQIGALIGCFAIWPINNLYGRRVAIGVCSLAFCFGVVLEVMNWHTLALFYTGRMIAGLGVGGSSSVIPVYLSEMAPKEIRGQLGSCFQFMFTIGIFISYWIDYAVGFMAPGAAQWQIPIGLQLVPGVLMGLGVLTLHESVRWLVANGEVQRASQSLEWIRAVSDDDSDSNSNSRTAVAAEMAEIQQGIEEEQRAKAGFSILELLEWPNAHRVLLAVGIFVAQQSTGATALAYFGPQFFALIVGPGDKTLLLAGIFGFVKVASCGVFIIFLSDRFGRKKVLFIGAALMALGMLLTAALVRSINISNGSDDDRPTASTSTPGITPTTILTVALIYLTIIVFNLSWGPLPWPYASEIFPTRIRESGVACGVGSQWLFNLIWSSATPYLLSNLGGWGTFSLFGVMCLGVCVFVAVALKETVNKTLEEINSMF</sequence>
<evidence type="ECO:0000256" key="8">
    <source>
        <dbReference type="SAM" id="Phobius"/>
    </source>
</evidence>
<dbReference type="EMBL" id="LFMY01000010">
    <property type="protein sequence ID" value="OKL58106.1"/>
    <property type="molecule type" value="Genomic_DNA"/>
</dbReference>
<dbReference type="OrthoDB" id="6612291at2759"/>
<dbReference type="InterPro" id="IPR020846">
    <property type="entry name" value="MFS_dom"/>
</dbReference>
<evidence type="ECO:0000313" key="10">
    <source>
        <dbReference type="EMBL" id="OKL58106.1"/>
    </source>
</evidence>
<dbReference type="GO" id="GO:0016020">
    <property type="term" value="C:membrane"/>
    <property type="evidence" value="ECO:0007669"/>
    <property type="project" value="UniProtKB-SubCell"/>
</dbReference>
<protein>
    <recommendedName>
        <fullName evidence="9">Major facilitator superfamily (MFS) profile domain-containing protein</fullName>
    </recommendedName>
</protein>
<feature type="transmembrane region" description="Helical" evidence="8">
    <location>
        <begin position="94"/>
        <end position="117"/>
    </location>
</feature>
<dbReference type="InterPro" id="IPR005829">
    <property type="entry name" value="Sugar_transporter_CS"/>
</dbReference>
<evidence type="ECO:0000256" key="6">
    <source>
        <dbReference type="ARBA" id="ARBA00023136"/>
    </source>
</evidence>
<dbReference type="SUPFAM" id="SSF103473">
    <property type="entry name" value="MFS general substrate transporter"/>
    <property type="match status" value="1"/>
</dbReference>
<evidence type="ECO:0000259" key="9">
    <source>
        <dbReference type="PROSITE" id="PS50850"/>
    </source>
</evidence>
<dbReference type="Gene3D" id="1.20.1250.20">
    <property type="entry name" value="MFS general substrate transporter like domains"/>
    <property type="match status" value="1"/>
</dbReference>
<dbReference type="AlphaFoldDB" id="A0A225AT29"/>
<dbReference type="NCBIfam" id="TIGR00879">
    <property type="entry name" value="SP"/>
    <property type="match status" value="1"/>
</dbReference>
<evidence type="ECO:0000256" key="3">
    <source>
        <dbReference type="ARBA" id="ARBA00022448"/>
    </source>
</evidence>
<dbReference type="PROSITE" id="PS50850">
    <property type="entry name" value="MFS"/>
    <property type="match status" value="1"/>
</dbReference>
<feature type="transmembrane region" description="Helical" evidence="8">
    <location>
        <begin position="380"/>
        <end position="402"/>
    </location>
</feature>
<keyword evidence="5 8" id="KW-1133">Transmembrane helix</keyword>
<feature type="transmembrane region" description="Helical" evidence="8">
    <location>
        <begin position="313"/>
        <end position="335"/>
    </location>
</feature>
<feature type="transmembrane region" description="Helical" evidence="8">
    <location>
        <begin position="184"/>
        <end position="202"/>
    </location>
</feature>
<dbReference type="InterPro" id="IPR005828">
    <property type="entry name" value="MFS_sugar_transport-like"/>
</dbReference>
<feature type="transmembrane region" description="Helical" evidence="8">
    <location>
        <begin position="350"/>
        <end position="371"/>
    </location>
</feature>
<reference evidence="10 11" key="1">
    <citation type="submission" date="2015-06" db="EMBL/GenBank/DDBJ databases">
        <title>Talaromyces atroroseus IBT 11181 draft genome.</title>
        <authorList>
            <person name="Rasmussen K.B."/>
            <person name="Rasmussen S."/>
            <person name="Petersen B."/>
            <person name="Sicheritz-Ponten T."/>
            <person name="Mortensen U.H."/>
            <person name="Thrane U."/>
        </authorList>
    </citation>
    <scope>NUCLEOTIDE SEQUENCE [LARGE SCALE GENOMIC DNA]</scope>
    <source>
        <strain evidence="10 11">IBT 11181</strain>
    </source>
</reference>
<name>A0A225AT29_TALAT</name>
<feature type="transmembrane region" description="Helical" evidence="8">
    <location>
        <begin position="422"/>
        <end position="444"/>
    </location>
</feature>
<dbReference type="GeneID" id="31006318"/>
<evidence type="ECO:0000256" key="1">
    <source>
        <dbReference type="ARBA" id="ARBA00004141"/>
    </source>
</evidence>
<organism evidence="10 11">
    <name type="scientific">Talaromyces atroroseus</name>
    <dbReference type="NCBI Taxonomy" id="1441469"/>
    <lineage>
        <taxon>Eukaryota</taxon>
        <taxon>Fungi</taxon>
        <taxon>Dikarya</taxon>
        <taxon>Ascomycota</taxon>
        <taxon>Pezizomycotina</taxon>
        <taxon>Eurotiomycetes</taxon>
        <taxon>Eurotiomycetidae</taxon>
        <taxon>Eurotiales</taxon>
        <taxon>Trichocomaceae</taxon>
        <taxon>Talaromyces</taxon>
        <taxon>Talaromyces sect. Trachyspermi</taxon>
    </lineage>
</organism>
<feature type="transmembrane region" description="Helical" evidence="8">
    <location>
        <begin position="124"/>
        <end position="142"/>
    </location>
</feature>
<evidence type="ECO:0000256" key="2">
    <source>
        <dbReference type="ARBA" id="ARBA00010992"/>
    </source>
</evidence>
<dbReference type="InterPro" id="IPR036259">
    <property type="entry name" value="MFS_trans_sf"/>
</dbReference>
<accession>A0A225AT29</accession>
<dbReference type="InterPro" id="IPR050360">
    <property type="entry name" value="MFS_Sugar_Transporters"/>
</dbReference>
<evidence type="ECO:0000256" key="7">
    <source>
        <dbReference type="RuleBase" id="RU003346"/>
    </source>
</evidence>
<dbReference type="Pfam" id="PF00083">
    <property type="entry name" value="Sugar_tr"/>
    <property type="match status" value="1"/>
</dbReference>
<dbReference type="PROSITE" id="PS00216">
    <property type="entry name" value="SUGAR_TRANSPORT_1"/>
    <property type="match status" value="1"/>
</dbReference>
<evidence type="ECO:0000256" key="5">
    <source>
        <dbReference type="ARBA" id="ARBA00022989"/>
    </source>
</evidence>
<keyword evidence="6 8" id="KW-0472">Membrane</keyword>
<keyword evidence="11" id="KW-1185">Reference proteome</keyword>
<dbReference type="PROSITE" id="PS00217">
    <property type="entry name" value="SUGAR_TRANSPORT_2"/>
    <property type="match status" value="1"/>
</dbReference>
<dbReference type="PRINTS" id="PR00171">
    <property type="entry name" value="SUGRTRNSPORT"/>
</dbReference>
<keyword evidence="3 7" id="KW-0813">Transport</keyword>